<accession>A0A0B8QH61</accession>
<reference evidence="2 3" key="1">
    <citation type="submission" date="2015-01" db="EMBL/GenBank/DDBJ databases">
        <title>Vibrio sp. C94 JCM 19241 whole genome shotgun sequence.</title>
        <authorList>
            <person name="Sawabe T."/>
            <person name="Meirelles P."/>
            <person name="Feng G."/>
            <person name="Sayaka M."/>
            <person name="Hattori M."/>
            <person name="Ohkuma M."/>
        </authorList>
    </citation>
    <scope>NUCLEOTIDE SEQUENCE [LARGE SCALE GENOMIC DNA]</scope>
    <source>
        <strain evidence="3">JCM 19241</strain>
    </source>
</reference>
<protein>
    <submittedName>
        <fullName evidence="2">2-dehydro-3-deoxygluconate kinase</fullName>
        <ecNumber evidence="2">2.7.1.45</ecNumber>
    </submittedName>
</protein>
<evidence type="ECO:0000259" key="1">
    <source>
        <dbReference type="Pfam" id="PF00294"/>
    </source>
</evidence>
<dbReference type="InterPro" id="IPR011611">
    <property type="entry name" value="PfkB_dom"/>
</dbReference>
<dbReference type="STRING" id="1481914.JCM19241_901"/>
<evidence type="ECO:0000313" key="2">
    <source>
        <dbReference type="EMBL" id="GAM74558.1"/>
    </source>
</evidence>
<dbReference type="EC" id="2.7.1.45" evidence="2"/>
<sequence length="154" mass="17866">MLQHWEAEGVNTDLVLSDPDRQPGLYLIQLDDTGERTFLYWRNQSPARYLVQHPDFNKVSKALQGTDMVYLSGITLAILPPEDRYRLIETLTKLRQQGTEIAFDSNFRSALWESTNAARHFYQLVFAITDLPWSPMMMNRRFGVISMKNKPSPD</sequence>
<feature type="domain" description="Carbohydrate kinase PfkB" evidence="1">
    <location>
        <begin position="1"/>
        <end position="126"/>
    </location>
</feature>
<comment type="caution">
    <text evidence="2">The sequence shown here is derived from an EMBL/GenBank/DDBJ whole genome shotgun (WGS) entry which is preliminary data.</text>
</comment>
<dbReference type="Proteomes" id="UP000031666">
    <property type="component" value="Unassembled WGS sequence"/>
</dbReference>
<keyword evidence="2" id="KW-0418">Kinase</keyword>
<dbReference type="GO" id="GO:0008673">
    <property type="term" value="F:2-dehydro-3-deoxygluconokinase activity"/>
    <property type="evidence" value="ECO:0007669"/>
    <property type="project" value="UniProtKB-EC"/>
</dbReference>
<dbReference type="Gene3D" id="3.40.1190.20">
    <property type="match status" value="1"/>
</dbReference>
<dbReference type="InterPro" id="IPR029056">
    <property type="entry name" value="Ribokinase-like"/>
</dbReference>
<dbReference type="AlphaFoldDB" id="A0A0B8QH61"/>
<dbReference type="SUPFAM" id="SSF53613">
    <property type="entry name" value="Ribokinase-like"/>
    <property type="match status" value="1"/>
</dbReference>
<dbReference type="EMBL" id="BBSC01000003">
    <property type="protein sequence ID" value="GAM74558.1"/>
    <property type="molecule type" value="Genomic_DNA"/>
</dbReference>
<evidence type="ECO:0000313" key="3">
    <source>
        <dbReference type="Proteomes" id="UP000031666"/>
    </source>
</evidence>
<keyword evidence="2" id="KW-0808">Transferase</keyword>
<reference evidence="2 3" key="2">
    <citation type="submission" date="2015-01" db="EMBL/GenBank/DDBJ databases">
        <authorList>
            <consortium name="NBRP consortium"/>
            <person name="Sawabe T."/>
            <person name="Meirelles P."/>
            <person name="Feng G."/>
            <person name="Sayaka M."/>
            <person name="Hattori M."/>
            <person name="Ohkuma M."/>
        </authorList>
    </citation>
    <scope>NUCLEOTIDE SEQUENCE [LARGE SCALE GENOMIC DNA]</scope>
    <source>
        <strain evidence="3">JCM 19241</strain>
    </source>
</reference>
<organism evidence="2 3">
    <name type="scientific">Vibrio ishigakensis</name>
    <dbReference type="NCBI Taxonomy" id="1481914"/>
    <lineage>
        <taxon>Bacteria</taxon>
        <taxon>Pseudomonadati</taxon>
        <taxon>Pseudomonadota</taxon>
        <taxon>Gammaproteobacteria</taxon>
        <taxon>Vibrionales</taxon>
        <taxon>Vibrionaceae</taxon>
        <taxon>Vibrio</taxon>
    </lineage>
</organism>
<dbReference type="Pfam" id="PF00294">
    <property type="entry name" value="PfkB"/>
    <property type="match status" value="1"/>
</dbReference>
<proteinExistence type="predicted"/>
<gene>
    <name evidence="2" type="ORF">JCM19241_901</name>
</gene>
<name>A0A0B8QH61_9VIBR</name>